<dbReference type="InterPro" id="IPR050234">
    <property type="entry name" value="Nuclear_hormone_rcpt_NR1"/>
</dbReference>
<dbReference type="Proteomes" id="UP000694523">
    <property type="component" value="Unplaced"/>
</dbReference>
<dbReference type="SUPFAM" id="SSF48508">
    <property type="entry name" value="Nuclear receptor ligand-binding domain"/>
    <property type="match status" value="1"/>
</dbReference>
<evidence type="ECO:0000256" key="5">
    <source>
        <dbReference type="ARBA" id="ARBA00023125"/>
    </source>
</evidence>
<keyword evidence="8 9" id="KW-0539">Nucleus</keyword>
<feature type="domain" description="NR LBD" evidence="11">
    <location>
        <begin position="132"/>
        <end position="422"/>
    </location>
</feature>
<keyword evidence="6 9" id="KW-0804">Transcription</keyword>
<dbReference type="SMART" id="SM00399">
    <property type="entry name" value="ZnF_C4"/>
    <property type="match status" value="1"/>
</dbReference>
<dbReference type="GO" id="GO:0005634">
    <property type="term" value="C:nucleus"/>
    <property type="evidence" value="ECO:0007669"/>
    <property type="project" value="UniProtKB-SubCell"/>
</dbReference>
<evidence type="ECO:0000259" key="11">
    <source>
        <dbReference type="PROSITE" id="PS51843"/>
    </source>
</evidence>
<dbReference type="Pfam" id="PF00104">
    <property type="entry name" value="Hormone_recep"/>
    <property type="match status" value="1"/>
</dbReference>
<dbReference type="AlphaFoldDB" id="A0A8C6TJQ1"/>
<dbReference type="GO" id="GO:0000978">
    <property type="term" value="F:RNA polymerase II cis-regulatory region sequence-specific DNA binding"/>
    <property type="evidence" value="ECO:0007669"/>
    <property type="project" value="TreeGrafter"/>
</dbReference>
<feature type="domain" description="Nuclear receptor" evidence="10">
    <location>
        <begin position="31"/>
        <end position="106"/>
    </location>
</feature>
<dbReference type="PROSITE" id="PS51843">
    <property type="entry name" value="NR_LBD"/>
    <property type="match status" value="1"/>
</dbReference>
<dbReference type="InterPro" id="IPR035500">
    <property type="entry name" value="NHR-like_dom_sf"/>
</dbReference>
<dbReference type="Gene3D" id="1.10.565.10">
    <property type="entry name" value="Retinoid X Receptor"/>
    <property type="match status" value="1"/>
</dbReference>
<reference evidence="12" key="2">
    <citation type="submission" date="2025-09" db="UniProtKB">
        <authorList>
            <consortium name="Ensembl"/>
        </authorList>
    </citation>
    <scope>IDENTIFICATION</scope>
</reference>
<evidence type="ECO:0000256" key="6">
    <source>
        <dbReference type="ARBA" id="ARBA00023163"/>
    </source>
</evidence>
<dbReference type="InterPro" id="IPR000536">
    <property type="entry name" value="Nucl_hrmn_rcpt_lig-bd"/>
</dbReference>
<dbReference type="GO" id="GO:0004879">
    <property type="term" value="F:nuclear receptor activity"/>
    <property type="evidence" value="ECO:0007669"/>
    <property type="project" value="TreeGrafter"/>
</dbReference>
<evidence type="ECO:0000256" key="8">
    <source>
        <dbReference type="ARBA" id="ARBA00023242"/>
    </source>
</evidence>
<keyword evidence="13" id="KW-1185">Reference proteome</keyword>
<comment type="similarity">
    <text evidence="9">Belongs to the nuclear hormone receptor family.</text>
</comment>
<keyword evidence="3 9" id="KW-0862">Zinc</keyword>
<protein>
    <submittedName>
        <fullName evidence="12">Nuclear receptor subfamily 1, group I, member 2</fullName>
    </submittedName>
</protein>
<dbReference type="PANTHER" id="PTHR24082">
    <property type="entry name" value="NUCLEAR HORMONE RECEPTOR"/>
    <property type="match status" value="1"/>
</dbReference>
<reference evidence="12" key="1">
    <citation type="submission" date="2025-08" db="UniProtKB">
        <authorList>
            <consortium name="Ensembl"/>
        </authorList>
    </citation>
    <scope>IDENTIFICATION</scope>
</reference>
<evidence type="ECO:0000256" key="2">
    <source>
        <dbReference type="ARBA" id="ARBA00022771"/>
    </source>
</evidence>
<keyword evidence="4 9" id="KW-0805">Transcription regulation</keyword>
<evidence type="ECO:0000256" key="7">
    <source>
        <dbReference type="ARBA" id="ARBA00023170"/>
    </source>
</evidence>
<dbReference type="Ensembl" id="ENSNMLT00000024384.1">
    <property type="protein sequence ID" value="ENSNMLP00000021751.1"/>
    <property type="gene ID" value="ENSNMLG00000014099.1"/>
</dbReference>
<keyword evidence="1 9" id="KW-0479">Metal-binding</keyword>
<dbReference type="PROSITE" id="PS51030">
    <property type="entry name" value="NUCLEAR_REC_DBD_2"/>
    <property type="match status" value="1"/>
</dbReference>
<evidence type="ECO:0000256" key="3">
    <source>
        <dbReference type="ARBA" id="ARBA00022833"/>
    </source>
</evidence>
<dbReference type="PRINTS" id="PR00398">
    <property type="entry name" value="STRDHORMONER"/>
</dbReference>
<dbReference type="Gene3D" id="3.30.50.10">
    <property type="entry name" value="Erythroid Transcription Factor GATA-1, subunit A"/>
    <property type="match status" value="1"/>
</dbReference>
<dbReference type="GO" id="GO:0008270">
    <property type="term" value="F:zinc ion binding"/>
    <property type="evidence" value="ECO:0007669"/>
    <property type="project" value="UniProtKB-KW"/>
</dbReference>
<dbReference type="InterPro" id="IPR001628">
    <property type="entry name" value="Znf_hrmn_rcpt"/>
</dbReference>
<evidence type="ECO:0000256" key="9">
    <source>
        <dbReference type="RuleBase" id="RU004334"/>
    </source>
</evidence>
<evidence type="ECO:0000256" key="4">
    <source>
        <dbReference type="ARBA" id="ARBA00023015"/>
    </source>
</evidence>
<comment type="subcellular location">
    <subcellularLocation>
        <location evidence="9">Nucleus</location>
    </subcellularLocation>
</comment>
<dbReference type="GO" id="GO:0045944">
    <property type="term" value="P:positive regulation of transcription by RNA polymerase II"/>
    <property type="evidence" value="ECO:0007669"/>
    <property type="project" value="TreeGrafter"/>
</dbReference>
<dbReference type="GO" id="GO:0030154">
    <property type="term" value="P:cell differentiation"/>
    <property type="evidence" value="ECO:0007669"/>
    <property type="project" value="TreeGrafter"/>
</dbReference>
<sequence length="423" mass="48917">MSFINTQLQPFCQDFTIEDNEEEEQTDDEEPKFCGVCGDLAKGYHFNALTCEGCKGFFRRAIKRSSPLQCPFLSKCIITKNNRRSCQACRFRKCQTIGMRKEMVMSEEEVQQRRIKIRKRRLRDTLMQLSAQQEKAIEELLTAHRNTFDFSHFKDFRPMDITIASPIDLDQFMNEAYDPLHSHRMDICAPAGITSYDACLLFPSSSPSPSFYFDKDQTKGKTTVFTALPHFSDLGTYMIHDIIRFSKSLQAFRSLTIEDQITLLKGAMFEIMQLRLNMVFNAKTSIWECGPNSYYKDDVMRAGFQSVLVEPACKFHHTLRNLGLQEEEYVLIQGISLFSPDRSGVQQHHLIDQQHESLALVLKTYIDSKRSGPEKHLLYPRVLACLTELRTMTEEYSKQMLQIQDIQPDDISPLIKEVISKDT</sequence>
<keyword evidence="2 9" id="KW-0863">Zinc-finger</keyword>
<dbReference type="PANTHER" id="PTHR24082:SF39">
    <property type="entry name" value="NUCLEAR RECEPTOR SUBFAMILY 1 GROUP I MEMBER 2"/>
    <property type="match status" value="1"/>
</dbReference>
<evidence type="ECO:0000259" key="10">
    <source>
        <dbReference type="PROSITE" id="PS51030"/>
    </source>
</evidence>
<dbReference type="PRINTS" id="PR00047">
    <property type="entry name" value="STROIDFINGER"/>
</dbReference>
<keyword evidence="5 9" id="KW-0238">DNA-binding</keyword>
<dbReference type="CDD" id="cd07156">
    <property type="entry name" value="NR_DBD_VDR_like"/>
    <property type="match status" value="1"/>
</dbReference>
<name>A0A8C6TJQ1_9GOBI</name>
<dbReference type="SMART" id="SM00430">
    <property type="entry name" value="HOLI"/>
    <property type="match status" value="1"/>
</dbReference>
<proteinExistence type="inferred from homology"/>
<organism evidence="12 13">
    <name type="scientific">Neogobius melanostomus</name>
    <name type="common">round goby</name>
    <dbReference type="NCBI Taxonomy" id="47308"/>
    <lineage>
        <taxon>Eukaryota</taxon>
        <taxon>Metazoa</taxon>
        <taxon>Chordata</taxon>
        <taxon>Craniata</taxon>
        <taxon>Vertebrata</taxon>
        <taxon>Euteleostomi</taxon>
        <taxon>Actinopterygii</taxon>
        <taxon>Neopterygii</taxon>
        <taxon>Teleostei</taxon>
        <taxon>Neoteleostei</taxon>
        <taxon>Acanthomorphata</taxon>
        <taxon>Gobiaria</taxon>
        <taxon>Gobiiformes</taxon>
        <taxon>Gobioidei</taxon>
        <taxon>Gobiidae</taxon>
        <taxon>Benthophilinae</taxon>
        <taxon>Neogobiini</taxon>
        <taxon>Neogobius</taxon>
    </lineage>
</organism>
<dbReference type="InterPro" id="IPR001723">
    <property type="entry name" value="Nuclear_hrmn_rcpt"/>
</dbReference>
<evidence type="ECO:0000313" key="13">
    <source>
        <dbReference type="Proteomes" id="UP000694523"/>
    </source>
</evidence>
<accession>A0A8C6TJQ1</accession>
<dbReference type="Pfam" id="PF00105">
    <property type="entry name" value="zf-C4"/>
    <property type="match status" value="1"/>
</dbReference>
<dbReference type="GO" id="GO:0000122">
    <property type="term" value="P:negative regulation of transcription by RNA polymerase II"/>
    <property type="evidence" value="ECO:0007669"/>
    <property type="project" value="TreeGrafter"/>
</dbReference>
<dbReference type="PROSITE" id="PS00031">
    <property type="entry name" value="NUCLEAR_REC_DBD_1"/>
    <property type="match status" value="1"/>
</dbReference>
<keyword evidence="7 9" id="KW-0675">Receptor</keyword>
<dbReference type="SUPFAM" id="SSF57716">
    <property type="entry name" value="Glucocorticoid receptor-like (DNA-binding domain)"/>
    <property type="match status" value="1"/>
</dbReference>
<evidence type="ECO:0000256" key="1">
    <source>
        <dbReference type="ARBA" id="ARBA00022723"/>
    </source>
</evidence>
<dbReference type="InterPro" id="IPR013088">
    <property type="entry name" value="Znf_NHR/GATA"/>
</dbReference>
<evidence type="ECO:0000313" key="12">
    <source>
        <dbReference type="Ensembl" id="ENSNMLP00000021751.1"/>
    </source>
</evidence>